<comment type="caution">
    <text evidence="2">The sequence shown here is derived from an EMBL/GenBank/DDBJ whole genome shotgun (WGS) entry which is preliminary data.</text>
</comment>
<dbReference type="RefSeq" id="WP_308448336.1">
    <property type="nucleotide sequence ID" value="NZ_JAJEQC010000001.1"/>
</dbReference>
<evidence type="ECO:0000313" key="3">
    <source>
        <dbReference type="Proteomes" id="UP001199424"/>
    </source>
</evidence>
<dbReference type="EMBL" id="JAJEQC010000001">
    <property type="protein sequence ID" value="MCC2135712.1"/>
    <property type="molecule type" value="Genomic_DNA"/>
</dbReference>
<organism evidence="2 3">
    <name type="scientific">Hominenteromicrobium mulieris</name>
    <dbReference type="NCBI Taxonomy" id="2885357"/>
    <lineage>
        <taxon>Bacteria</taxon>
        <taxon>Bacillati</taxon>
        <taxon>Bacillota</taxon>
        <taxon>Clostridia</taxon>
        <taxon>Eubacteriales</taxon>
        <taxon>Oscillospiraceae</taxon>
        <taxon>Hominenteromicrobium</taxon>
    </lineage>
</organism>
<dbReference type="Proteomes" id="UP001199424">
    <property type="component" value="Unassembled WGS sequence"/>
</dbReference>
<dbReference type="AlphaFoldDB" id="A0AAE3AGB9"/>
<reference evidence="2" key="1">
    <citation type="submission" date="2021-10" db="EMBL/GenBank/DDBJ databases">
        <title>Anaerobic single-cell dispensing facilitates the cultivation of human gut bacteria.</title>
        <authorList>
            <person name="Afrizal A."/>
        </authorList>
    </citation>
    <scope>NUCLEOTIDE SEQUENCE</scope>
    <source>
        <strain evidence="2">CLA-AA-H250</strain>
    </source>
</reference>
<name>A0AAE3AGB9_9FIRM</name>
<keyword evidence="1" id="KW-0472">Membrane</keyword>
<evidence type="ECO:0000256" key="1">
    <source>
        <dbReference type="SAM" id="Phobius"/>
    </source>
</evidence>
<sequence length="187" mass="21557">MKKASIIALTIASAVVFIALAGVSLYRYFVDSRIQDGGRMENPDTYRAGKDLVEFEWRQNHRNFYSCFSLKFYREKDMPLLIGRFPDRSGDEMRESETDAFSNPIPWQLTWVQWFELQNMLAESDLPAYRKPSPNVQDETDSEIRVIWRTDDGNEIQKLSGSHAEALETLVLSIAEEAYATSNLETE</sequence>
<feature type="transmembrane region" description="Helical" evidence="1">
    <location>
        <begin position="6"/>
        <end position="30"/>
    </location>
</feature>
<accession>A0AAE3AGB9</accession>
<keyword evidence="1" id="KW-0812">Transmembrane</keyword>
<keyword evidence="1" id="KW-1133">Transmembrane helix</keyword>
<proteinExistence type="predicted"/>
<protein>
    <submittedName>
        <fullName evidence="2">Uncharacterized protein</fullName>
    </submittedName>
</protein>
<evidence type="ECO:0000313" key="2">
    <source>
        <dbReference type="EMBL" id="MCC2135712.1"/>
    </source>
</evidence>
<keyword evidence="3" id="KW-1185">Reference proteome</keyword>
<gene>
    <name evidence="2" type="ORF">LKD31_01600</name>
</gene>